<evidence type="ECO:0000313" key="3">
    <source>
        <dbReference type="EMBL" id="OIQ80293.1"/>
    </source>
</evidence>
<sequence>MDTAKLFQSGRSQAVRLPKPYRFTGQDVAIRRFGVGVLLLPLDKPWDMLEAALAAFEPGFTLQREQPQTQERAPIAEPA</sequence>
<reference evidence="3" key="1">
    <citation type="submission" date="2016-10" db="EMBL/GenBank/DDBJ databases">
        <title>Sequence of Gallionella enrichment culture.</title>
        <authorList>
            <person name="Poehlein A."/>
            <person name="Muehling M."/>
            <person name="Daniel R."/>
        </authorList>
    </citation>
    <scope>NUCLEOTIDE SEQUENCE</scope>
</reference>
<dbReference type="InterPro" id="IPR047976">
    <property type="entry name" value="Anti_VapB2-like"/>
</dbReference>
<dbReference type="InterPro" id="IPR007159">
    <property type="entry name" value="SpoVT-AbrB_dom"/>
</dbReference>
<dbReference type="Gene3D" id="2.10.260.10">
    <property type="match status" value="1"/>
</dbReference>
<dbReference type="InterPro" id="IPR051734">
    <property type="entry name" value="VapB_TA_antitoxins"/>
</dbReference>
<comment type="similarity">
    <text evidence="1">Belongs to the VapB family.</text>
</comment>
<dbReference type="PANTHER" id="PTHR37550:SF3">
    <property type="entry name" value="ANTITOXIN VAPB1"/>
    <property type="match status" value="1"/>
</dbReference>
<evidence type="ECO:0000259" key="2">
    <source>
        <dbReference type="PROSITE" id="PS51740"/>
    </source>
</evidence>
<protein>
    <recommendedName>
        <fullName evidence="2">SpoVT-AbrB domain-containing protein</fullName>
    </recommendedName>
</protein>
<dbReference type="SUPFAM" id="SSF89447">
    <property type="entry name" value="AbrB/MazE/MraZ-like"/>
    <property type="match status" value="1"/>
</dbReference>
<gene>
    <name evidence="3" type="ORF">GALL_379510</name>
</gene>
<name>A0A1J5QWM5_9ZZZZ</name>
<dbReference type="NCBIfam" id="NF040493">
    <property type="entry name" value="TA_anti_VapB"/>
    <property type="match status" value="1"/>
</dbReference>
<evidence type="ECO:0000256" key="1">
    <source>
        <dbReference type="ARBA" id="ARBA00007924"/>
    </source>
</evidence>
<dbReference type="EMBL" id="MLJW01001081">
    <property type="protein sequence ID" value="OIQ80293.1"/>
    <property type="molecule type" value="Genomic_DNA"/>
</dbReference>
<accession>A0A1J5QWM5</accession>
<organism evidence="3">
    <name type="scientific">mine drainage metagenome</name>
    <dbReference type="NCBI Taxonomy" id="410659"/>
    <lineage>
        <taxon>unclassified sequences</taxon>
        <taxon>metagenomes</taxon>
        <taxon>ecological metagenomes</taxon>
    </lineage>
</organism>
<dbReference type="AlphaFoldDB" id="A0A1J5QWM5"/>
<feature type="domain" description="SpoVT-AbrB" evidence="2">
    <location>
        <begin position="4"/>
        <end position="44"/>
    </location>
</feature>
<dbReference type="GO" id="GO:0003677">
    <property type="term" value="F:DNA binding"/>
    <property type="evidence" value="ECO:0007669"/>
    <property type="project" value="InterPro"/>
</dbReference>
<dbReference type="PROSITE" id="PS51740">
    <property type="entry name" value="SPOVT_ABRB"/>
    <property type="match status" value="1"/>
</dbReference>
<dbReference type="InterPro" id="IPR037914">
    <property type="entry name" value="SpoVT-AbrB_sf"/>
</dbReference>
<comment type="caution">
    <text evidence="3">The sequence shown here is derived from an EMBL/GenBank/DDBJ whole genome shotgun (WGS) entry which is preliminary data.</text>
</comment>
<proteinExistence type="inferred from homology"/>
<dbReference type="PANTHER" id="PTHR37550">
    <property type="entry name" value="ANTITOXIN VAPB1"/>
    <property type="match status" value="1"/>
</dbReference>